<keyword evidence="3" id="KW-1185">Reference proteome</keyword>
<dbReference type="EMBL" id="JBHTLD010000311">
    <property type="protein sequence ID" value="MFD1188591.1"/>
    <property type="molecule type" value="Genomic_DNA"/>
</dbReference>
<dbReference type="InterPro" id="IPR029033">
    <property type="entry name" value="His_PPase_superfam"/>
</dbReference>
<name>A0ABW3SXD6_9BACT</name>
<evidence type="ECO:0000313" key="3">
    <source>
        <dbReference type="Proteomes" id="UP001597094"/>
    </source>
</evidence>
<dbReference type="SUPFAM" id="SSF53254">
    <property type="entry name" value="Phosphoglycerate mutase-like"/>
    <property type="match status" value="1"/>
</dbReference>
<keyword evidence="1" id="KW-0732">Signal</keyword>
<proteinExistence type="predicted"/>
<feature type="signal peptide" evidence="1">
    <location>
        <begin position="1"/>
        <end position="23"/>
    </location>
</feature>
<evidence type="ECO:0000256" key="1">
    <source>
        <dbReference type="SAM" id="SignalP"/>
    </source>
</evidence>
<feature type="chain" id="PRO_5045064270" evidence="1">
    <location>
        <begin position="24"/>
        <end position="191"/>
    </location>
</feature>
<accession>A0ABW3SXD6</accession>
<dbReference type="Proteomes" id="UP001597094">
    <property type="component" value="Unassembled WGS sequence"/>
</dbReference>
<sequence length="191" mass="20347">MNSIRKAALSCMLTVLAITSVDAKDKEGLHHTIKAIAAKFEAMGAGASYVTANGKPVAQQVSFLQEEGLTLPVNGNLRQIALIRHGEPDLQKTGKFSYNQARKFAVDYDSVGIVTPDAPFFEIQDPEEVAIFASSINRARATAQYVFGADSQMTVSPVLESLKQPWASIALTCACQSGSGPLLPASSGCWV</sequence>
<gene>
    <name evidence="2" type="ORF">ACFQ2O_20455</name>
</gene>
<evidence type="ECO:0000313" key="2">
    <source>
        <dbReference type="EMBL" id="MFD1188591.1"/>
    </source>
</evidence>
<protein>
    <submittedName>
        <fullName evidence="2">Uncharacterized protein</fullName>
    </submittedName>
</protein>
<comment type="caution">
    <text evidence="2">The sequence shown here is derived from an EMBL/GenBank/DDBJ whole genome shotgun (WGS) entry which is preliminary data.</text>
</comment>
<reference evidence="3" key="1">
    <citation type="journal article" date="2019" name="Int. J. Syst. Evol. Microbiol.">
        <title>The Global Catalogue of Microorganisms (GCM) 10K type strain sequencing project: providing services to taxonomists for standard genome sequencing and annotation.</title>
        <authorList>
            <consortium name="The Broad Institute Genomics Platform"/>
            <consortium name="The Broad Institute Genome Sequencing Center for Infectious Disease"/>
            <person name="Wu L."/>
            <person name="Ma J."/>
        </authorList>
    </citation>
    <scope>NUCLEOTIDE SEQUENCE [LARGE SCALE GENOMIC DNA]</scope>
    <source>
        <strain evidence="3">JCM 31319</strain>
    </source>
</reference>
<organism evidence="2 3">
    <name type="scientific">Pontibacter rugosus</name>
    <dbReference type="NCBI Taxonomy" id="1745966"/>
    <lineage>
        <taxon>Bacteria</taxon>
        <taxon>Pseudomonadati</taxon>
        <taxon>Bacteroidota</taxon>
        <taxon>Cytophagia</taxon>
        <taxon>Cytophagales</taxon>
        <taxon>Hymenobacteraceae</taxon>
        <taxon>Pontibacter</taxon>
    </lineage>
</organism>